<keyword evidence="2" id="KW-0472">Membrane</keyword>
<evidence type="ECO:0000313" key="4">
    <source>
        <dbReference type="EMBL" id="KAK2950945.1"/>
    </source>
</evidence>
<evidence type="ECO:0000256" key="3">
    <source>
        <dbReference type="SAM" id="SignalP"/>
    </source>
</evidence>
<feature type="compositionally biased region" description="Basic residues" evidence="1">
    <location>
        <begin position="1313"/>
        <end position="1344"/>
    </location>
</feature>
<comment type="caution">
    <text evidence="4">The sequence shown here is derived from an EMBL/GenBank/DDBJ whole genome shotgun (WGS) entry which is preliminary data.</text>
</comment>
<evidence type="ECO:0000256" key="1">
    <source>
        <dbReference type="SAM" id="MobiDB-lite"/>
    </source>
</evidence>
<feature type="signal peptide" evidence="3">
    <location>
        <begin position="1"/>
        <end position="22"/>
    </location>
</feature>
<proteinExistence type="predicted"/>
<keyword evidence="2" id="KW-0812">Transmembrane</keyword>
<organism evidence="4 5">
    <name type="scientific">Blattamonas nauphoetae</name>
    <dbReference type="NCBI Taxonomy" id="2049346"/>
    <lineage>
        <taxon>Eukaryota</taxon>
        <taxon>Metamonada</taxon>
        <taxon>Preaxostyla</taxon>
        <taxon>Oxymonadida</taxon>
        <taxon>Blattamonas</taxon>
    </lineage>
</organism>
<sequence length="1384" mass="151183">MNIFVTSIIILLATANQQLTKATMGMLADLFMLCSTKVQLALVKDFSMTILGNGEDFSKGSNTYSGVGSTADERSISEPTLYAAIVELIDKSTAQIILFGENLNNADSILTAVTDEGEKRDLHLTFNGIETTQKISSPFPIGGSHLLKPGDRLTLTRMKTNDASQTPTSFVHHGHPVVVRLMVPLLTTSPVVSFMDTSLADAGFSLVINLYGVNLDQIVSITLPLAPYSSTFRSIDISESISPYVVSSLPIRQDDSSSPSVSFGETLSTIQIHTRTGETLVYNQELIASQADRSMTMQISSIQIILRSISTVSIILSGSDLVPGRYALMWGLRSTAESIEAEINFPFLYGRSLISSLVTLDTPTTPSQGDIIQISKISPLDPNGVKLVIINTFESEHFIDITQWPEILNETTFVRGDGMEGLDCGFGEAAACSNLIQAIHNQNRRREHFEGIKNLTIRIERDCVVKTWWKDPTVSSSLAIFGQPSNSFLPIVRIDSSHLYVSSETEPGFLYLSAVELRFDTDFVYSVGFFVMNGNDMTLDGCDVSEAQPSCGTFLHGMNGAVHLVHCRFLAVFREGLLLRLNSLGCYVTLTDTTFTKCGSEATESLFSINHGQLNLTRMTMSSCSALEAPLSFKGNTFFVVCTACEWNECVGTSLSGSIAFTCQINGVLKLESCVWRNCRVTSAVHSPTLFFTFPFYNSYRIEITNPTFLDTEPQTKPYLMLFDEGGYNAWYIKLRFDYWTDKTRFLYTKDLMDFTPIADVPVFKPPLSVISGPSESDFMWGVDSPSCGADTKPCGTLGAALDRVSSHTLMNATVGVLNGGRAEVGTAVSEVRVVGASLSTRMLLVDDGKGVDGNTHLTTRNAEFESLVFEYSMSHTEVLMKHEEGTLTLFQVRFSSTSLTSNSLVRSEQGRVSLQLVSIDPVTFLSSPISISVKSVLSLCDVEAHDLMLASPFILVRGINSQHCSVGLNCVSLSSISFAESNELILDVRQATVDISDCQFVGVQNKTPSRPSRFPSFPSLTPRQLPYSHANILGNDDVCSWLTGCIVLDDCVSTISSSFFCLLPLGAIHVSGGTATLSSSSFEHNGQVSGFGGSKNIAVSNGAELMFGSMSYEMKTGGQWISKDVQSSLLRINPNGTSTPVTSPTLFQPLVESAVIDGSVLTVTGSYLFPCSLSVNLVPTDPSSDSTRPIECSIVSNTDGMKLICSFDETLLSLSKLEWRVSVSAGGVDASLSPIVRPAIPDHTSRQNAATALVSTSLALFIVFGVAAVVLMIVCIVLFVQLKSVKRIFVSKLQQAAQNTIRVQKYPAKSKNWPRHRRRKHRRHTSSRPSNTRHARSDRRWRKYQNEDPIKKEEALAQIEEVNQRWKTQAKATSSRAQASEDA</sequence>
<keyword evidence="5" id="KW-1185">Reference proteome</keyword>
<evidence type="ECO:0008006" key="6">
    <source>
        <dbReference type="Google" id="ProtNLM"/>
    </source>
</evidence>
<dbReference type="Proteomes" id="UP001281761">
    <property type="component" value="Unassembled WGS sequence"/>
</dbReference>
<name>A0ABQ9XHM8_9EUKA</name>
<feature type="chain" id="PRO_5046538668" description="Transmembrane protein" evidence="3">
    <location>
        <begin position="23"/>
        <end position="1384"/>
    </location>
</feature>
<keyword evidence="2" id="KW-1133">Transmembrane helix</keyword>
<dbReference type="EMBL" id="JARBJD010000127">
    <property type="protein sequence ID" value="KAK2950945.1"/>
    <property type="molecule type" value="Genomic_DNA"/>
</dbReference>
<accession>A0ABQ9XHM8</accession>
<feature type="region of interest" description="Disordered" evidence="1">
    <location>
        <begin position="1306"/>
        <end position="1348"/>
    </location>
</feature>
<feature type="transmembrane region" description="Helical" evidence="2">
    <location>
        <begin position="1259"/>
        <end position="1283"/>
    </location>
</feature>
<keyword evidence="3" id="KW-0732">Signal</keyword>
<gene>
    <name evidence="4" type="ORF">BLNAU_14135</name>
</gene>
<reference evidence="4 5" key="1">
    <citation type="journal article" date="2022" name="bioRxiv">
        <title>Genomics of Preaxostyla Flagellates Illuminates Evolutionary Transitions and the Path Towards Mitochondrial Loss.</title>
        <authorList>
            <person name="Novak L.V.F."/>
            <person name="Treitli S.C."/>
            <person name="Pyrih J."/>
            <person name="Halakuc P."/>
            <person name="Pipaliya S.V."/>
            <person name="Vacek V."/>
            <person name="Brzon O."/>
            <person name="Soukal P."/>
            <person name="Eme L."/>
            <person name="Dacks J.B."/>
            <person name="Karnkowska A."/>
            <person name="Elias M."/>
            <person name="Hampl V."/>
        </authorList>
    </citation>
    <scope>NUCLEOTIDE SEQUENCE [LARGE SCALE GENOMIC DNA]</scope>
    <source>
        <strain evidence="4">NAU3</strain>
        <tissue evidence="4">Gut</tissue>
    </source>
</reference>
<evidence type="ECO:0000256" key="2">
    <source>
        <dbReference type="SAM" id="Phobius"/>
    </source>
</evidence>
<evidence type="ECO:0000313" key="5">
    <source>
        <dbReference type="Proteomes" id="UP001281761"/>
    </source>
</evidence>
<protein>
    <recommendedName>
        <fullName evidence="6">Transmembrane protein</fullName>
    </recommendedName>
</protein>